<keyword evidence="3" id="KW-0862">Zinc</keyword>
<dbReference type="EMBL" id="HG996473">
    <property type="protein sequence ID" value="CAG1855248.1"/>
    <property type="molecule type" value="Genomic_DNA"/>
</dbReference>
<evidence type="ECO:0000256" key="2">
    <source>
        <dbReference type="ARBA" id="ARBA00022771"/>
    </source>
</evidence>
<organism evidence="7 8">
    <name type="scientific">Musa acuminata subsp. malaccensis</name>
    <name type="common">Wild banana</name>
    <name type="synonym">Musa malaccensis</name>
    <dbReference type="NCBI Taxonomy" id="214687"/>
    <lineage>
        <taxon>Eukaryota</taxon>
        <taxon>Viridiplantae</taxon>
        <taxon>Streptophyta</taxon>
        <taxon>Embryophyta</taxon>
        <taxon>Tracheophyta</taxon>
        <taxon>Spermatophyta</taxon>
        <taxon>Magnoliopsida</taxon>
        <taxon>Liliopsida</taxon>
        <taxon>Zingiberales</taxon>
        <taxon>Musaceae</taxon>
        <taxon>Musa</taxon>
    </lineage>
</organism>
<dbReference type="Gramene" id="Ma07_t00840.1">
    <property type="protein sequence ID" value="Ma07_p00840.1"/>
    <property type="gene ID" value="Ma07_g00840"/>
</dbReference>
<dbReference type="InterPro" id="IPR013083">
    <property type="entry name" value="Znf_RING/FYVE/PHD"/>
</dbReference>
<keyword evidence="1" id="KW-0479">Metal-binding</keyword>
<dbReference type="AlphaFoldDB" id="A0A804JQS0"/>
<protein>
    <submittedName>
        <fullName evidence="6">(wild Malaysian banana) hypothetical protein</fullName>
    </submittedName>
</protein>
<feature type="domain" description="RING-type" evidence="5">
    <location>
        <begin position="223"/>
        <end position="258"/>
    </location>
</feature>
<evidence type="ECO:0000256" key="4">
    <source>
        <dbReference type="PROSITE-ProRule" id="PRU00175"/>
    </source>
</evidence>
<reference evidence="6" key="1">
    <citation type="submission" date="2021-03" db="EMBL/GenBank/DDBJ databases">
        <authorList>
            <consortium name="Genoscope - CEA"/>
            <person name="William W."/>
        </authorList>
    </citation>
    <scope>NUCLEOTIDE SEQUENCE</scope>
    <source>
        <strain evidence="6">Doubled-haploid Pahang</strain>
    </source>
</reference>
<dbReference type="GO" id="GO:0008270">
    <property type="term" value="F:zinc ion binding"/>
    <property type="evidence" value="ECO:0007669"/>
    <property type="project" value="UniProtKB-KW"/>
</dbReference>
<keyword evidence="8" id="KW-1185">Reference proteome</keyword>
<dbReference type="InParanoid" id="A0A804JQS0"/>
<evidence type="ECO:0000259" key="5">
    <source>
        <dbReference type="PROSITE" id="PS50089"/>
    </source>
</evidence>
<dbReference type="Gene3D" id="3.30.40.10">
    <property type="entry name" value="Zinc/RING finger domain, C3HC4 (zinc finger)"/>
    <property type="match status" value="1"/>
</dbReference>
<dbReference type="Proteomes" id="UP000012960">
    <property type="component" value="Unplaced"/>
</dbReference>
<dbReference type="PANTHER" id="PTHR42647">
    <property type="entry name" value="SBP (S-RIBONUCLEASE BINDING PROTEIN) FAMILY PROTEIN"/>
    <property type="match status" value="1"/>
</dbReference>
<proteinExistence type="predicted"/>
<evidence type="ECO:0000313" key="6">
    <source>
        <dbReference type="EMBL" id="CAG1855248.1"/>
    </source>
</evidence>
<keyword evidence="2 4" id="KW-0863">Zinc-finger</keyword>
<evidence type="ECO:0000313" key="8">
    <source>
        <dbReference type="Proteomes" id="UP000012960"/>
    </source>
</evidence>
<dbReference type="PANTHER" id="PTHR42647:SF12">
    <property type="entry name" value="BOI-RELATED E3 UBIQUITIN-PROTEIN LIGASE 2-RELATED"/>
    <property type="match status" value="1"/>
</dbReference>
<dbReference type="EnsemblPlants" id="Ma07_t00840.1">
    <property type="protein sequence ID" value="Ma07_p00840.1"/>
    <property type="gene ID" value="Ma07_g00840"/>
</dbReference>
<sequence>MAVEAHNLHLFSSQHLLRSRFQLLITIWNQPSLHTMQMGFLSPVSGAAAAPGSVLGFNNVASAAVLAPRKRLRQVSLLGDDMSSHLQQQVLDIDRLILQHAERARAELTERRKRFTTQILAALEEGMSKRLRASQEEVARLGKMNWALEERIKSLCVENQMWRDMAQSNEATANALRANLEQFLAAQARAEEEAATADDAESCCCVGDGEEEAGVRREWRRACRSCHDGEPSVLLLPCRHLCLCAACGPAVDACPVCQCSKSGSVCINMS</sequence>
<evidence type="ECO:0000313" key="7">
    <source>
        <dbReference type="EnsemblPlants" id="Ma07_p00840.1"/>
    </source>
</evidence>
<evidence type="ECO:0000256" key="3">
    <source>
        <dbReference type="ARBA" id="ARBA00022833"/>
    </source>
</evidence>
<dbReference type="GO" id="GO:0043067">
    <property type="term" value="P:regulation of programmed cell death"/>
    <property type="evidence" value="ECO:0000318"/>
    <property type="project" value="GO_Central"/>
</dbReference>
<reference evidence="7" key="2">
    <citation type="submission" date="2021-05" db="UniProtKB">
        <authorList>
            <consortium name="EnsemblPlants"/>
        </authorList>
    </citation>
    <scope>IDENTIFICATION</scope>
    <source>
        <strain evidence="7">subsp. malaccensis</strain>
    </source>
</reference>
<name>A0A804JQS0_MUSAM</name>
<dbReference type="Pfam" id="PF13920">
    <property type="entry name" value="zf-C3HC4_3"/>
    <property type="match status" value="1"/>
</dbReference>
<dbReference type="OMA" id="MEDQMWR"/>
<evidence type="ECO:0000256" key="1">
    <source>
        <dbReference type="ARBA" id="ARBA00022723"/>
    </source>
</evidence>
<dbReference type="InterPro" id="IPR001841">
    <property type="entry name" value="Znf_RING"/>
</dbReference>
<gene>
    <name evidence="6" type="ORF">GSMUA_53900.1</name>
</gene>
<accession>A0A804JQS0</accession>
<dbReference type="PROSITE" id="PS50089">
    <property type="entry name" value="ZF_RING_2"/>
    <property type="match status" value="1"/>
</dbReference>
<dbReference type="GO" id="GO:0004842">
    <property type="term" value="F:ubiquitin-protein transferase activity"/>
    <property type="evidence" value="ECO:0000318"/>
    <property type="project" value="GO_Central"/>
</dbReference>